<dbReference type="EMBL" id="CP022530">
    <property type="protein sequence ID" value="ASP39019.1"/>
    <property type="molecule type" value="Genomic_DNA"/>
</dbReference>
<dbReference type="AlphaFoldDB" id="A0A222FJU8"/>
<feature type="binding site" evidence="3">
    <location>
        <position position="171"/>
    </location>
    <ligand>
        <name>Mg(2+)</name>
        <dbReference type="ChEBI" id="CHEBI:18420"/>
    </ligand>
</feature>
<keyword evidence="3" id="KW-0460">Magnesium</keyword>
<keyword evidence="1" id="KW-0597">Phosphoprotein</keyword>
<dbReference type="KEGG" id="bsan:CHH28_10165"/>
<reference evidence="7 8" key="1">
    <citation type="submission" date="2017-07" db="EMBL/GenBank/DDBJ databases">
        <title>Annotated genome sequence of Bacterioplanes sanyensis isolated from Red Sea.</title>
        <authorList>
            <person name="Rehman Z.U."/>
        </authorList>
    </citation>
    <scope>NUCLEOTIDE SEQUENCE [LARGE SCALE GENOMIC DNA]</scope>
    <source>
        <strain evidence="7 8">NV9</strain>
    </source>
</reference>
<dbReference type="PANTHER" id="PTHR11596:SF5">
    <property type="entry name" value="ALKALINE PHOSPHATASE"/>
    <property type="match status" value="1"/>
</dbReference>
<feature type="signal peptide" evidence="6">
    <location>
        <begin position="1"/>
        <end position="22"/>
    </location>
</feature>
<keyword evidence="3" id="KW-0862">Zinc</keyword>
<proteinExistence type="inferred from homology"/>
<evidence type="ECO:0000313" key="7">
    <source>
        <dbReference type="EMBL" id="ASP39019.1"/>
    </source>
</evidence>
<feature type="binding site" evidence="3">
    <location>
        <position position="320"/>
    </location>
    <ligand>
        <name>Zn(2+)</name>
        <dbReference type="ChEBI" id="CHEBI:29105"/>
        <label>2</label>
    </ligand>
</feature>
<dbReference type="SUPFAM" id="SSF53649">
    <property type="entry name" value="Alkaline phosphatase-like"/>
    <property type="match status" value="1"/>
</dbReference>
<feature type="binding site" evidence="3">
    <location>
        <position position="58"/>
    </location>
    <ligand>
        <name>Zn(2+)</name>
        <dbReference type="ChEBI" id="CHEBI:29105"/>
        <label>2</label>
    </ligand>
</feature>
<organism evidence="7 8">
    <name type="scientific">Bacterioplanes sanyensis</name>
    <dbReference type="NCBI Taxonomy" id="1249553"/>
    <lineage>
        <taxon>Bacteria</taxon>
        <taxon>Pseudomonadati</taxon>
        <taxon>Pseudomonadota</taxon>
        <taxon>Gammaproteobacteria</taxon>
        <taxon>Oceanospirillales</taxon>
        <taxon>Oceanospirillaceae</taxon>
        <taxon>Bacterioplanes</taxon>
    </lineage>
</organism>
<comment type="similarity">
    <text evidence="4">Belongs to the alkaline phosphatase family.</text>
</comment>
<keyword evidence="6" id="KW-0732">Signal</keyword>
<evidence type="ECO:0000256" key="3">
    <source>
        <dbReference type="PIRSR" id="PIRSR601952-2"/>
    </source>
</evidence>
<feature type="binding site" evidence="3">
    <location>
        <position position="311"/>
    </location>
    <ligand>
        <name>Mg(2+)</name>
        <dbReference type="ChEBI" id="CHEBI:18420"/>
    </ligand>
</feature>
<feature type="binding site" evidence="3">
    <location>
        <position position="460"/>
    </location>
    <ligand>
        <name>Zn(2+)</name>
        <dbReference type="ChEBI" id="CHEBI:29105"/>
        <label>2</label>
    </ligand>
</feature>
<evidence type="ECO:0000256" key="5">
    <source>
        <dbReference type="SAM" id="MobiDB-lite"/>
    </source>
</evidence>
<keyword evidence="8" id="KW-1185">Reference proteome</keyword>
<comment type="cofactor">
    <cofactor evidence="3">
        <name>Mg(2+)</name>
        <dbReference type="ChEBI" id="CHEBI:18420"/>
    </cofactor>
    <text evidence="3">Binds 1 Mg(2+) ion.</text>
</comment>
<dbReference type="RefSeq" id="WP_094060203.1">
    <property type="nucleotide sequence ID" value="NZ_CP022530.1"/>
</dbReference>
<dbReference type="GO" id="GO:0046872">
    <property type="term" value="F:metal ion binding"/>
    <property type="evidence" value="ECO:0007669"/>
    <property type="project" value="UniProtKB-KW"/>
</dbReference>
<feature type="binding site" evidence="3">
    <location>
        <position position="169"/>
    </location>
    <ligand>
        <name>Mg(2+)</name>
        <dbReference type="ChEBI" id="CHEBI:18420"/>
    </ligand>
</feature>
<feature type="binding site" evidence="3">
    <location>
        <position position="357"/>
    </location>
    <ligand>
        <name>Zn(2+)</name>
        <dbReference type="ChEBI" id="CHEBI:29105"/>
        <label>2</label>
    </ligand>
</feature>
<dbReference type="InterPro" id="IPR001952">
    <property type="entry name" value="Alkaline_phosphatase"/>
</dbReference>
<feature type="binding site" evidence="3">
    <location>
        <position position="356"/>
    </location>
    <ligand>
        <name>Zn(2+)</name>
        <dbReference type="ChEBI" id="CHEBI:29105"/>
        <label>2</label>
    </ligand>
</feature>
<dbReference type="CDD" id="cd16012">
    <property type="entry name" value="ALP"/>
    <property type="match status" value="1"/>
</dbReference>
<dbReference type="Pfam" id="PF00245">
    <property type="entry name" value="Alk_phosphatase"/>
    <property type="match status" value="1"/>
</dbReference>
<protein>
    <submittedName>
        <fullName evidence="7">Alkaline phosphatase</fullName>
    </submittedName>
</protein>
<feature type="region of interest" description="Disordered" evidence="5">
    <location>
        <begin position="171"/>
        <end position="192"/>
    </location>
</feature>
<evidence type="ECO:0000256" key="6">
    <source>
        <dbReference type="SAM" id="SignalP"/>
    </source>
</evidence>
<dbReference type="GO" id="GO:0004035">
    <property type="term" value="F:alkaline phosphatase activity"/>
    <property type="evidence" value="ECO:0007669"/>
    <property type="project" value="TreeGrafter"/>
</dbReference>
<feature type="binding site" evidence="3">
    <location>
        <position position="58"/>
    </location>
    <ligand>
        <name>Mg(2+)</name>
        <dbReference type="ChEBI" id="CHEBI:18420"/>
    </ligand>
</feature>
<dbReference type="PANTHER" id="PTHR11596">
    <property type="entry name" value="ALKALINE PHOSPHATASE"/>
    <property type="match status" value="1"/>
</dbReference>
<dbReference type="SMART" id="SM00098">
    <property type="entry name" value="alkPPc"/>
    <property type="match status" value="1"/>
</dbReference>
<dbReference type="InterPro" id="IPR017850">
    <property type="entry name" value="Alkaline_phosphatase_core_sf"/>
</dbReference>
<evidence type="ECO:0000256" key="4">
    <source>
        <dbReference type="RuleBase" id="RU003946"/>
    </source>
</evidence>
<name>A0A222FJU8_9GAMM</name>
<dbReference type="Gene3D" id="3.40.720.10">
    <property type="entry name" value="Alkaline Phosphatase, subunit A"/>
    <property type="match status" value="1"/>
</dbReference>
<evidence type="ECO:0000256" key="1">
    <source>
        <dbReference type="ARBA" id="ARBA00022553"/>
    </source>
</evidence>
<keyword evidence="3" id="KW-0479">Metal-binding</keyword>
<feature type="active site" description="Phosphoserine intermediate" evidence="2">
    <location>
        <position position="108"/>
    </location>
</feature>
<feature type="chain" id="PRO_5012058632" evidence="6">
    <location>
        <begin position="23"/>
        <end position="503"/>
    </location>
</feature>
<feature type="binding site" evidence="3">
    <location>
        <position position="316"/>
    </location>
    <ligand>
        <name>Zn(2+)</name>
        <dbReference type="ChEBI" id="CHEBI:29105"/>
        <label>2</label>
    </ligand>
</feature>
<gene>
    <name evidence="7" type="ORF">CHH28_10165</name>
</gene>
<accession>A0A222FJU8</accession>
<sequence length="503" mass="54753">MNKRINATLAALAWLWACGASALLAEPSYQQGQQWLQQRLAHTPSSKPAKNVIFFLGDGMSITTLTAGRIFQGQQQGGSGEEHFLAFERFAHSALIQTYNSNQQTPDSAGTMTALMTGVKTRAGAIAIGPEQLRGVCQGSEQHHLTTLLQWAQQQGYATGVVTNARLTHATPASTYAHSPERKWEGPDDLPEEAQQQGCRDIASQLIQTAFPAGLDLALGGGRSKFPQTLLQQFDGEFVDAREQLLNLPVAGETPVLGLFGNSHLAYAYDREQYAAMAEEQPTLPEMTRFAIERLQHLSRASEQGFILIVEGARIDHAHHLGNAFRALTETTVLADSVAMAQQLSSDDTLLIVTADHSHTLSMAGYPQRGNPILGMVKQYDAQGQTQLVMAADQQPYTTLGYANGPGAVDMSVPYDPASGQLPPRIAGRQQWWHNGKLHTHPQHANFCQEALLPLKSETHGSDDVALHASGPGAELFHGLLEQHAVYHLIRRALAMPTQPQEF</sequence>
<evidence type="ECO:0000313" key="8">
    <source>
        <dbReference type="Proteomes" id="UP000202440"/>
    </source>
</evidence>
<dbReference type="PRINTS" id="PR00113">
    <property type="entry name" value="ALKPHPHTASE"/>
</dbReference>
<dbReference type="OrthoDB" id="9794455at2"/>
<dbReference type="Proteomes" id="UP000202440">
    <property type="component" value="Chromosome"/>
</dbReference>
<comment type="cofactor">
    <cofactor evidence="3">
        <name>Zn(2+)</name>
        <dbReference type="ChEBI" id="CHEBI:29105"/>
    </cofactor>
    <text evidence="3">Binds 2 Zn(2+) ions.</text>
</comment>
<evidence type="ECO:0000256" key="2">
    <source>
        <dbReference type="PIRSR" id="PIRSR601952-1"/>
    </source>
</evidence>